<comment type="caution">
    <text evidence="3">The sequence shown here is derived from an EMBL/GenBank/DDBJ whole genome shotgun (WGS) entry which is preliminary data.</text>
</comment>
<protein>
    <submittedName>
        <fullName evidence="3">Versiconal hemiacetal acetate reductase</fullName>
    </submittedName>
</protein>
<reference evidence="3 4" key="1">
    <citation type="journal article" date="2019" name="Microbiol. Resour. Announc.">
        <title>High-quality draft genome sequence of Fusarium oxysporum f. sp. cubense strain 160527, a causal agent of Panama disease.</title>
        <authorList>
            <person name="Asai S."/>
            <person name="Ayukawa Y."/>
            <person name="Gan P."/>
            <person name="Masuda S."/>
            <person name="Komatsu K."/>
            <person name="Shirasu K."/>
            <person name="Arie T."/>
        </authorList>
    </citation>
    <scope>NUCLEOTIDE SEQUENCE [LARGE SCALE GENOMIC DNA]</scope>
    <source>
        <strain evidence="3 4">160527</strain>
    </source>
</reference>
<dbReference type="AlphaFoldDB" id="A0A559KMD9"/>
<dbReference type="PANTHER" id="PTHR43364:SF15">
    <property type="entry name" value="ARYL-ALCOHOL DEHYDROGENASE AAD16-RELATED"/>
    <property type="match status" value="1"/>
</dbReference>
<gene>
    <name evidence="3" type="primary">vrdA-1</name>
    <name evidence="3" type="ORF">Focb16_v003231</name>
</gene>
<dbReference type="EMBL" id="SRMI01000012">
    <property type="protein sequence ID" value="TVY60539.1"/>
    <property type="molecule type" value="Genomic_DNA"/>
</dbReference>
<evidence type="ECO:0000313" key="3">
    <source>
        <dbReference type="EMBL" id="TVY60539.1"/>
    </source>
</evidence>
<accession>A0A559KMD9</accession>
<evidence type="ECO:0000259" key="2">
    <source>
        <dbReference type="Pfam" id="PF00248"/>
    </source>
</evidence>
<dbReference type="SUPFAM" id="SSF51430">
    <property type="entry name" value="NAD(P)-linked oxidoreductase"/>
    <property type="match status" value="1"/>
</dbReference>
<dbReference type="PANTHER" id="PTHR43364">
    <property type="entry name" value="NADH-SPECIFIC METHYLGLYOXAL REDUCTASE-RELATED"/>
    <property type="match status" value="1"/>
</dbReference>
<proteinExistence type="predicted"/>
<sequence length="144" mass="16217">MQNYYNLLYREEEREMIPYCKDAGVGCIPWSPNARGVLARPWNGLDEKTSLRTQHDQTLSRLYDRENEADKATVNMVEEVAKARGLPMAIIATAWCLHKGVNPIIGLNSKEHIDEAVLAANITLTDDKVAKLESAYRPKPVTGY</sequence>
<organism evidence="3 4">
    <name type="scientific">Fusarium oxysporum f. sp. cubense</name>
    <dbReference type="NCBI Taxonomy" id="61366"/>
    <lineage>
        <taxon>Eukaryota</taxon>
        <taxon>Fungi</taxon>
        <taxon>Dikarya</taxon>
        <taxon>Ascomycota</taxon>
        <taxon>Pezizomycotina</taxon>
        <taxon>Sordariomycetes</taxon>
        <taxon>Hypocreomycetidae</taxon>
        <taxon>Hypocreales</taxon>
        <taxon>Nectriaceae</taxon>
        <taxon>Fusarium</taxon>
        <taxon>Fusarium oxysporum species complex</taxon>
    </lineage>
</organism>
<evidence type="ECO:0000256" key="1">
    <source>
        <dbReference type="ARBA" id="ARBA00023002"/>
    </source>
</evidence>
<name>A0A559KMD9_FUSOC</name>
<evidence type="ECO:0000313" key="4">
    <source>
        <dbReference type="Proteomes" id="UP000320707"/>
    </source>
</evidence>
<dbReference type="InterPro" id="IPR036812">
    <property type="entry name" value="NAD(P)_OxRdtase_dom_sf"/>
</dbReference>
<dbReference type="InterPro" id="IPR023210">
    <property type="entry name" value="NADP_OxRdtase_dom"/>
</dbReference>
<dbReference type="Pfam" id="PF00248">
    <property type="entry name" value="Aldo_ket_red"/>
    <property type="match status" value="1"/>
</dbReference>
<dbReference type="Proteomes" id="UP000320707">
    <property type="component" value="Unassembled WGS sequence"/>
</dbReference>
<dbReference type="Gene3D" id="3.20.20.100">
    <property type="entry name" value="NADP-dependent oxidoreductase domain"/>
    <property type="match status" value="1"/>
</dbReference>
<dbReference type="GO" id="GO:0016491">
    <property type="term" value="F:oxidoreductase activity"/>
    <property type="evidence" value="ECO:0007669"/>
    <property type="project" value="UniProtKB-KW"/>
</dbReference>
<feature type="domain" description="NADP-dependent oxidoreductase" evidence="2">
    <location>
        <begin position="2"/>
        <end position="136"/>
    </location>
</feature>
<keyword evidence="1" id="KW-0560">Oxidoreductase</keyword>
<dbReference type="InterPro" id="IPR050523">
    <property type="entry name" value="AKR_Detox_Biosynth"/>
</dbReference>